<dbReference type="Proteomes" id="UP001221898">
    <property type="component" value="Unassembled WGS sequence"/>
</dbReference>
<dbReference type="EMBL" id="JAINUG010000013">
    <property type="protein sequence ID" value="KAJ8414178.1"/>
    <property type="molecule type" value="Genomic_DNA"/>
</dbReference>
<dbReference type="PANTHER" id="PTHR47331">
    <property type="entry name" value="PHD-TYPE DOMAIN-CONTAINING PROTEIN"/>
    <property type="match status" value="1"/>
</dbReference>
<gene>
    <name evidence="2" type="ORF">AAFF_G00050480</name>
</gene>
<reference evidence="2" key="1">
    <citation type="journal article" date="2023" name="Science">
        <title>Genome structures resolve the early diversification of teleost fishes.</title>
        <authorList>
            <person name="Parey E."/>
            <person name="Louis A."/>
            <person name="Montfort J."/>
            <person name="Bouchez O."/>
            <person name="Roques C."/>
            <person name="Iampietro C."/>
            <person name="Lluch J."/>
            <person name="Castinel A."/>
            <person name="Donnadieu C."/>
            <person name="Desvignes T."/>
            <person name="Floi Bucao C."/>
            <person name="Jouanno E."/>
            <person name="Wen M."/>
            <person name="Mejri S."/>
            <person name="Dirks R."/>
            <person name="Jansen H."/>
            <person name="Henkel C."/>
            <person name="Chen W.J."/>
            <person name="Zahm M."/>
            <person name="Cabau C."/>
            <person name="Klopp C."/>
            <person name="Thompson A.W."/>
            <person name="Robinson-Rechavi M."/>
            <person name="Braasch I."/>
            <person name="Lecointre G."/>
            <person name="Bobe J."/>
            <person name="Postlethwait J.H."/>
            <person name="Berthelot C."/>
            <person name="Roest Crollius H."/>
            <person name="Guiguen Y."/>
        </authorList>
    </citation>
    <scope>NUCLEOTIDE SEQUENCE</scope>
    <source>
        <strain evidence="2">NC1722</strain>
    </source>
</reference>
<evidence type="ECO:0000256" key="1">
    <source>
        <dbReference type="SAM" id="MobiDB-lite"/>
    </source>
</evidence>
<dbReference type="Pfam" id="PF03564">
    <property type="entry name" value="DUF1759"/>
    <property type="match status" value="1"/>
</dbReference>
<dbReference type="PANTHER" id="PTHR47331:SF5">
    <property type="entry name" value="RIBONUCLEASE H"/>
    <property type="match status" value="1"/>
</dbReference>
<organism evidence="2 3">
    <name type="scientific">Aldrovandia affinis</name>
    <dbReference type="NCBI Taxonomy" id="143900"/>
    <lineage>
        <taxon>Eukaryota</taxon>
        <taxon>Metazoa</taxon>
        <taxon>Chordata</taxon>
        <taxon>Craniata</taxon>
        <taxon>Vertebrata</taxon>
        <taxon>Euteleostomi</taxon>
        <taxon>Actinopterygii</taxon>
        <taxon>Neopterygii</taxon>
        <taxon>Teleostei</taxon>
        <taxon>Notacanthiformes</taxon>
        <taxon>Halosauridae</taxon>
        <taxon>Aldrovandia</taxon>
    </lineage>
</organism>
<proteinExistence type="predicted"/>
<name>A0AAD7WZ18_9TELE</name>
<dbReference type="InterPro" id="IPR005312">
    <property type="entry name" value="DUF1759"/>
</dbReference>
<evidence type="ECO:0000313" key="3">
    <source>
        <dbReference type="Proteomes" id="UP001221898"/>
    </source>
</evidence>
<accession>A0AAD7WZ18</accession>
<comment type="caution">
    <text evidence="2">The sequence shown here is derived from an EMBL/GenBank/DDBJ whole genome shotgun (WGS) entry which is preliminary data.</text>
</comment>
<dbReference type="AlphaFoldDB" id="A0AAD7WZ18"/>
<evidence type="ECO:0000313" key="2">
    <source>
        <dbReference type="EMBL" id="KAJ8414178.1"/>
    </source>
</evidence>
<protein>
    <submittedName>
        <fullName evidence="2">Uncharacterized protein</fullName>
    </submittedName>
</protein>
<feature type="compositionally biased region" description="Basic and acidic residues" evidence="1">
    <location>
        <begin position="238"/>
        <end position="259"/>
    </location>
</feature>
<feature type="region of interest" description="Disordered" evidence="1">
    <location>
        <begin position="228"/>
        <end position="259"/>
    </location>
</feature>
<sequence>MTTNEVSLAQVLKETLATTRLPAPEPFVFKGDPLKFIEWSNCFKALIEPSCTDPAHRLYYLKKYIDGEALSVLEGTFYRSDEEAYTQAWEALNKRYGHSFIVQRAFRGKLNSWPKVGPRESLKLREFSDFLVSCKNAMPHVQGLKVLDDCEENQKLLQKLPDWATTRWNRHVTRELNAGKPYPSFKAFSDFVAEEACVACNPISSLHALKGGDEKTGKDKRLKVSTLATSAKVSQKSKRADHQDKDSSASDGDKGSRESKRPVECICCKEKHFIYKCEKFTAMSQEEKKRFILDNRMCYGCLRVGHVAKEYVCEKLNAETKPVKLKLSTMTDRGSIVNCQRVAGLKVRGYRSQKSIKLPPAYTRECIPLEQNSIPTRETAKGWTHLLSIAKELPGLLDCPVGLLIGYDCARALKPTEVISGEVSDPYAVKTELGWSIVGSKTAQASSKDVTGFCHRVAVKELPPITPASVIKALETDFLDTNTRENNVSQEDIQFLQQLNGNIHHNEKGHLEMPLPFRQRPQLPNNKYLAVVRARHLKRKLEKNPKYKEDYVKFMDGVFKDGDAEETDGSPKEGNT</sequence>
<keyword evidence="3" id="KW-1185">Reference proteome</keyword>